<accession>A0A1B2JC08</accession>
<evidence type="ECO:0000256" key="6">
    <source>
        <dbReference type="ARBA" id="ARBA00023015"/>
    </source>
</evidence>
<dbReference type="Pfam" id="PF08209">
    <property type="entry name" value="Sgf11"/>
    <property type="match status" value="1"/>
</dbReference>
<reference evidence="11 12" key="1">
    <citation type="submission" date="2016-02" db="EMBL/GenBank/DDBJ databases">
        <title>Comparative genomic and transcriptomic foundation for Pichia pastoris.</title>
        <authorList>
            <person name="Love K.R."/>
            <person name="Shah K.A."/>
            <person name="Whittaker C.A."/>
            <person name="Wu J."/>
            <person name="Bartlett M.C."/>
            <person name="Ma D."/>
            <person name="Leeson R.L."/>
            <person name="Priest M."/>
            <person name="Young S.K."/>
            <person name="Love J.C."/>
        </authorList>
    </citation>
    <scope>NUCLEOTIDE SEQUENCE [LARGE SCALE GENOMIC DNA]</scope>
    <source>
        <strain evidence="11 12">ATCC 28485</strain>
    </source>
</reference>
<dbReference type="GO" id="GO:0070461">
    <property type="term" value="C:SAGA-type complex"/>
    <property type="evidence" value="ECO:0007669"/>
    <property type="project" value="UniProtKB-ARBA"/>
</dbReference>
<dbReference type="EMBL" id="CP014585">
    <property type="protein sequence ID" value="ANZ75532.1"/>
    <property type="molecule type" value="Genomic_DNA"/>
</dbReference>
<keyword evidence="4" id="KW-0862">Zinc</keyword>
<dbReference type="Proteomes" id="UP000094565">
    <property type="component" value="Chromosome 2"/>
</dbReference>
<evidence type="ECO:0000256" key="2">
    <source>
        <dbReference type="ARBA" id="ARBA00022723"/>
    </source>
</evidence>
<dbReference type="GO" id="GO:0005634">
    <property type="term" value="C:nucleus"/>
    <property type="evidence" value="ECO:0007669"/>
    <property type="project" value="UniProtKB-SubCell"/>
</dbReference>
<dbReference type="GO" id="GO:0006325">
    <property type="term" value="P:chromatin organization"/>
    <property type="evidence" value="ECO:0007669"/>
    <property type="project" value="UniProtKB-KW"/>
</dbReference>
<comment type="similarity">
    <text evidence="10">Belongs to the SGF11 family.</text>
</comment>
<keyword evidence="12" id="KW-1185">Reference proteome</keyword>
<name>A0A1B2JC08_PICPA</name>
<evidence type="ECO:0000256" key="5">
    <source>
        <dbReference type="ARBA" id="ARBA00022853"/>
    </source>
</evidence>
<keyword evidence="9" id="KW-0539">Nucleus</keyword>
<dbReference type="GO" id="GO:0008270">
    <property type="term" value="F:zinc ion binding"/>
    <property type="evidence" value="ECO:0007669"/>
    <property type="project" value="UniProtKB-KW"/>
</dbReference>
<keyword evidence="3" id="KW-0863">Zinc-finger</keyword>
<keyword evidence="7 10" id="KW-0010">Activator</keyword>
<evidence type="ECO:0000256" key="1">
    <source>
        <dbReference type="ARBA" id="ARBA00004123"/>
    </source>
</evidence>
<comment type="function">
    <text evidence="10">Functions as component of the transcription regulatory histone acetylation (HAT) complex SAGA. At the promoters, SAGA is required for recruitment of the basal transcription machinery. It influences RNA polymerase II transcriptional activity through different activities such as TBP interaction and promoter selectivity, interaction with transcription activators, and chromatin modification through histone acetylation and deubiquitination. SAGA acetylates nucleosomal histone H3 to some extent (to form H3K9ac, H3K14ac, H3K18ac and H3K23ac). SAGA interacts with DNA via upstream activating sequences (UASs). Involved in transcriptional regulation of a subset of SAGA-regulated genes. Within the SAGA complex, participates in a subcomplex, that specifically deubiquitinates histones H2B.</text>
</comment>
<organism evidence="11 12">
    <name type="scientific">Komagataella pastoris</name>
    <name type="common">Yeast</name>
    <name type="synonym">Pichia pastoris</name>
    <dbReference type="NCBI Taxonomy" id="4922"/>
    <lineage>
        <taxon>Eukaryota</taxon>
        <taxon>Fungi</taxon>
        <taxon>Dikarya</taxon>
        <taxon>Ascomycota</taxon>
        <taxon>Saccharomycotina</taxon>
        <taxon>Pichiomycetes</taxon>
        <taxon>Pichiales</taxon>
        <taxon>Pichiaceae</taxon>
        <taxon>Komagataella</taxon>
    </lineage>
</organism>
<keyword evidence="6" id="KW-0805">Transcription regulation</keyword>
<dbReference type="InterPro" id="IPR013246">
    <property type="entry name" value="SAGA_su_Sgf11"/>
</dbReference>
<keyword evidence="8" id="KW-0804">Transcription</keyword>
<evidence type="ECO:0000256" key="4">
    <source>
        <dbReference type="ARBA" id="ARBA00022833"/>
    </source>
</evidence>
<keyword evidence="5" id="KW-0156">Chromatin regulator</keyword>
<evidence type="ECO:0000256" key="10">
    <source>
        <dbReference type="RuleBase" id="RU261113"/>
    </source>
</evidence>
<evidence type="ECO:0000256" key="3">
    <source>
        <dbReference type="ARBA" id="ARBA00022771"/>
    </source>
</evidence>
<evidence type="ECO:0000256" key="9">
    <source>
        <dbReference type="ARBA" id="ARBA00023242"/>
    </source>
</evidence>
<gene>
    <name evidence="11" type="primary">SGF11</name>
    <name evidence="11" type="ORF">ATY40_BA7502137</name>
</gene>
<protein>
    <recommendedName>
        <fullName evidence="10">SAGA-associated factor 11</fullName>
    </recommendedName>
</protein>
<dbReference type="OrthoDB" id="3979720at2759"/>
<evidence type="ECO:0000313" key="11">
    <source>
        <dbReference type="EMBL" id="ANZ75532.1"/>
    </source>
</evidence>
<dbReference type="Gene3D" id="3.30.160.60">
    <property type="entry name" value="Classic Zinc Finger"/>
    <property type="match status" value="1"/>
</dbReference>
<comment type="subunit">
    <text evidence="10">Component of the 1.8 MDa SAGA transcription coactivator-HAT complex. SAGA is built of 5 distinct domains with specialized functions. Within the SAGA complex, SUS1, SGF11, SGF73 and UBP8 form an additional subcomplex of SAGA called the DUB module (deubiquitination module). Interacts directly with SGF73, SUS1 and UBP8.</text>
</comment>
<evidence type="ECO:0000256" key="7">
    <source>
        <dbReference type="ARBA" id="ARBA00023159"/>
    </source>
</evidence>
<proteinExistence type="inferred from homology"/>
<dbReference type="AlphaFoldDB" id="A0A1B2JC08"/>
<sequence length="123" mass="13954">MSSEVMQETIWDGLMSNILRQIVINNILQEQALRSSVKAISNDDQISLKEINAQRLKFVKDDKDIFNHINGRRLENKYNGTGSDASNGSTDTEYFTCLNCDRKIAGNRFASHVDRCLGGRTRK</sequence>
<evidence type="ECO:0000313" key="12">
    <source>
        <dbReference type="Proteomes" id="UP000094565"/>
    </source>
</evidence>
<comment type="subcellular location">
    <subcellularLocation>
        <location evidence="1 10">Nucleus</location>
    </subcellularLocation>
</comment>
<evidence type="ECO:0000256" key="8">
    <source>
        <dbReference type="ARBA" id="ARBA00023163"/>
    </source>
</evidence>
<keyword evidence="2" id="KW-0479">Metal-binding</keyword>